<protein>
    <submittedName>
        <fullName evidence="1">Uncharacterized protein</fullName>
    </submittedName>
</protein>
<reference evidence="1" key="1">
    <citation type="submission" date="2022-11" db="EMBL/GenBank/DDBJ databases">
        <authorList>
            <person name="Morgan W.R."/>
            <person name="Tartar A."/>
        </authorList>
    </citation>
    <scope>NUCLEOTIDE SEQUENCE</scope>
    <source>
        <strain evidence="1">ARSEF 373</strain>
    </source>
</reference>
<comment type="caution">
    <text evidence="1">The sequence shown here is derived from an EMBL/GenBank/DDBJ whole genome shotgun (WGS) entry which is preliminary data.</text>
</comment>
<reference evidence="1" key="2">
    <citation type="journal article" date="2023" name="Microbiol Resour">
        <title>Decontamination and Annotation of the Draft Genome Sequence of the Oomycete Lagenidium giganteum ARSEF 373.</title>
        <authorList>
            <person name="Morgan W.R."/>
            <person name="Tartar A."/>
        </authorList>
    </citation>
    <scope>NUCLEOTIDE SEQUENCE</scope>
    <source>
        <strain evidence="1">ARSEF 373</strain>
    </source>
</reference>
<evidence type="ECO:0000313" key="2">
    <source>
        <dbReference type="Proteomes" id="UP001146120"/>
    </source>
</evidence>
<organism evidence="1 2">
    <name type="scientific">Lagenidium giganteum</name>
    <dbReference type="NCBI Taxonomy" id="4803"/>
    <lineage>
        <taxon>Eukaryota</taxon>
        <taxon>Sar</taxon>
        <taxon>Stramenopiles</taxon>
        <taxon>Oomycota</taxon>
        <taxon>Peronosporomycetes</taxon>
        <taxon>Pythiales</taxon>
        <taxon>Pythiaceae</taxon>
    </lineage>
</organism>
<dbReference type="AlphaFoldDB" id="A0AAV2YZI6"/>
<gene>
    <name evidence="1" type="ORF">N0F65_002736</name>
</gene>
<name>A0AAV2YZI6_9STRA</name>
<sequence>MISRRCATECGRTHSARTLTPTAPAPIATRLSPSFAPAGSSHAFSLGLPRETPPSAGCWQRSCAISCS</sequence>
<evidence type="ECO:0000313" key="1">
    <source>
        <dbReference type="EMBL" id="DBA00493.1"/>
    </source>
</evidence>
<keyword evidence="2" id="KW-1185">Reference proteome</keyword>
<dbReference type="EMBL" id="DAKRPA010000063">
    <property type="protein sequence ID" value="DBA00493.1"/>
    <property type="molecule type" value="Genomic_DNA"/>
</dbReference>
<dbReference type="Proteomes" id="UP001146120">
    <property type="component" value="Unassembled WGS sequence"/>
</dbReference>
<proteinExistence type="predicted"/>
<accession>A0AAV2YZI6</accession>